<keyword evidence="1" id="KW-0493">Microtubule</keyword>
<protein>
    <submittedName>
        <fullName evidence="8">Uncharacterized protein</fullName>
    </submittedName>
</protein>
<evidence type="ECO:0000256" key="2">
    <source>
        <dbReference type="ARBA" id="ARBA00022741"/>
    </source>
</evidence>
<feature type="coiled-coil region" evidence="6">
    <location>
        <begin position="169"/>
        <end position="206"/>
    </location>
</feature>
<evidence type="ECO:0000256" key="7">
    <source>
        <dbReference type="SAM" id="MobiDB-lite"/>
    </source>
</evidence>
<dbReference type="PANTHER" id="PTHR37739:SF8">
    <property type="entry name" value="KINESIN-LIKE PROTEIN KIN-12D"/>
    <property type="match status" value="1"/>
</dbReference>
<dbReference type="AlphaFoldDB" id="A0A8T2XZX9"/>
<evidence type="ECO:0000256" key="3">
    <source>
        <dbReference type="ARBA" id="ARBA00022840"/>
    </source>
</evidence>
<feature type="coiled-coil region" evidence="6">
    <location>
        <begin position="39"/>
        <end position="66"/>
    </location>
</feature>
<keyword evidence="2" id="KW-0547">Nucleotide-binding</keyword>
<sequence>METHSSEEKLENTKSWAEETEVIAVLEAQQIAESGKIYAEEKEVQAKLLERSVKELECTTNKQNDKECREKSSEIELHSVKHQISQFKAHITELNLHSEAQASEYKQKFKALEGMVEQVKPEGHLTHSMSSSLNKSEKNAAKSRGSDSPFKCIGLGLAQQIKYEKDEDLAAARLRIEELESLAVNRQKEEQEVIKLKQQLSEFIEEWQGKSSKVFLRD</sequence>
<evidence type="ECO:0000256" key="5">
    <source>
        <dbReference type="ARBA" id="ARBA00023175"/>
    </source>
</evidence>
<feature type="region of interest" description="Disordered" evidence="7">
    <location>
        <begin position="123"/>
        <end position="146"/>
    </location>
</feature>
<evidence type="ECO:0000256" key="4">
    <source>
        <dbReference type="ARBA" id="ARBA00023054"/>
    </source>
</evidence>
<gene>
    <name evidence="8" type="ORF">H0E87_017349</name>
</gene>
<keyword evidence="4 6" id="KW-0175">Coiled coil</keyword>
<dbReference type="GO" id="GO:0005874">
    <property type="term" value="C:microtubule"/>
    <property type="evidence" value="ECO:0007669"/>
    <property type="project" value="UniProtKB-KW"/>
</dbReference>
<organism evidence="8 9">
    <name type="scientific">Populus deltoides</name>
    <name type="common">Eastern poplar</name>
    <name type="synonym">Eastern cottonwood</name>
    <dbReference type="NCBI Taxonomy" id="3696"/>
    <lineage>
        <taxon>Eukaryota</taxon>
        <taxon>Viridiplantae</taxon>
        <taxon>Streptophyta</taxon>
        <taxon>Embryophyta</taxon>
        <taxon>Tracheophyta</taxon>
        <taxon>Spermatophyta</taxon>
        <taxon>Magnoliopsida</taxon>
        <taxon>eudicotyledons</taxon>
        <taxon>Gunneridae</taxon>
        <taxon>Pentapetalae</taxon>
        <taxon>rosids</taxon>
        <taxon>fabids</taxon>
        <taxon>Malpighiales</taxon>
        <taxon>Salicaceae</taxon>
        <taxon>Saliceae</taxon>
        <taxon>Populus</taxon>
    </lineage>
</organism>
<dbReference type="EMBL" id="JACEGQ020000009">
    <property type="protein sequence ID" value="KAH8498408.1"/>
    <property type="molecule type" value="Genomic_DNA"/>
</dbReference>
<evidence type="ECO:0000313" key="9">
    <source>
        <dbReference type="Proteomes" id="UP000807159"/>
    </source>
</evidence>
<keyword evidence="3" id="KW-0067">ATP-binding</keyword>
<accession>A0A8T2XZX9</accession>
<name>A0A8T2XZX9_POPDE</name>
<keyword evidence="9" id="KW-1185">Reference proteome</keyword>
<comment type="caution">
    <text evidence="8">The sequence shown here is derived from an EMBL/GenBank/DDBJ whole genome shotgun (WGS) entry which is preliminary data.</text>
</comment>
<proteinExistence type="predicted"/>
<keyword evidence="5" id="KW-0505">Motor protein</keyword>
<dbReference type="PANTHER" id="PTHR37739">
    <property type="entry name" value="KINESIN-LIKE PROTEIN KIN-12D"/>
    <property type="match status" value="1"/>
</dbReference>
<dbReference type="InterPro" id="IPR044986">
    <property type="entry name" value="KIF15/KIN-12"/>
</dbReference>
<evidence type="ECO:0000313" key="8">
    <source>
        <dbReference type="EMBL" id="KAH8498408.1"/>
    </source>
</evidence>
<dbReference type="GO" id="GO:0005524">
    <property type="term" value="F:ATP binding"/>
    <property type="evidence" value="ECO:0007669"/>
    <property type="project" value="UniProtKB-KW"/>
</dbReference>
<evidence type="ECO:0000256" key="1">
    <source>
        <dbReference type="ARBA" id="ARBA00022701"/>
    </source>
</evidence>
<reference evidence="8" key="1">
    <citation type="journal article" date="2021" name="J. Hered.">
        <title>Genome Assembly of Salicaceae Populus deltoides (Eastern Cottonwood) I-69 Based on Nanopore Sequencing and Hi-C Technologies.</title>
        <authorList>
            <person name="Bai S."/>
            <person name="Wu H."/>
            <person name="Zhang J."/>
            <person name="Pan Z."/>
            <person name="Zhao W."/>
            <person name="Li Z."/>
            <person name="Tong C."/>
        </authorList>
    </citation>
    <scope>NUCLEOTIDE SEQUENCE</scope>
    <source>
        <tissue evidence="8">Leaf</tissue>
    </source>
</reference>
<dbReference type="Proteomes" id="UP000807159">
    <property type="component" value="Chromosome 9"/>
</dbReference>
<evidence type="ECO:0000256" key="6">
    <source>
        <dbReference type="SAM" id="Coils"/>
    </source>
</evidence>